<dbReference type="PROSITE" id="PS52019">
    <property type="entry name" value="PKS_MFAS_DH"/>
    <property type="match status" value="1"/>
</dbReference>
<dbReference type="SUPFAM" id="SSF55048">
    <property type="entry name" value="Probable ACP-binding domain of malonyl-CoA ACP transacylase"/>
    <property type="match status" value="1"/>
</dbReference>
<dbReference type="PROSITE" id="PS52004">
    <property type="entry name" value="KS3_2"/>
    <property type="match status" value="1"/>
</dbReference>
<dbReference type="Gene3D" id="3.40.366.10">
    <property type="entry name" value="Malonyl-Coenzyme A Acyl Carrier Protein, domain 2"/>
    <property type="match status" value="1"/>
</dbReference>
<evidence type="ECO:0000256" key="7">
    <source>
        <dbReference type="SAM" id="MobiDB-lite"/>
    </source>
</evidence>
<dbReference type="RefSeq" id="XP_018163485.1">
    <property type="nucleotide sequence ID" value="XM_018295123.1"/>
</dbReference>
<organism evidence="11 12">
    <name type="scientific">Colletotrichum higginsianum (strain IMI 349063)</name>
    <name type="common">Crucifer anthracnose fungus</name>
    <dbReference type="NCBI Taxonomy" id="759273"/>
    <lineage>
        <taxon>Eukaryota</taxon>
        <taxon>Fungi</taxon>
        <taxon>Dikarya</taxon>
        <taxon>Ascomycota</taxon>
        <taxon>Pezizomycotina</taxon>
        <taxon>Sordariomycetes</taxon>
        <taxon>Hypocreomycetidae</taxon>
        <taxon>Glomerellales</taxon>
        <taxon>Glomerellaceae</taxon>
        <taxon>Colletotrichum</taxon>
        <taxon>Colletotrichum destructivum species complex</taxon>
    </lineage>
</organism>
<dbReference type="GO" id="GO:0004312">
    <property type="term" value="F:fatty acid synthase activity"/>
    <property type="evidence" value="ECO:0007669"/>
    <property type="project" value="TreeGrafter"/>
</dbReference>
<dbReference type="InterPro" id="IPR049552">
    <property type="entry name" value="PKS_DH_N"/>
</dbReference>
<dbReference type="InterPro" id="IPR049900">
    <property type="entry name" value="PKS_mFAS_DH"/>
</dbReference>
<dbReference type="Pfam" id="PF00698">
    <property type="entry name" value="Acyl_transf_1"/>
    <property type="match status" value="1"/>
</dbReference>
<dbReference type="InterPro" id="IPR016039">
    <property type="entry name" value="Thiolase-like"/>
</dbReference>
<dbReference type="InterPro" id="IPR020806">
    <property type="entry name" value="PKS_PP-bd"/>
</dbReference>
<dbReference type="Pfam" id="PF02801">
    <property type="entry name" value="Ketoacyl-synt_C"/>
    <property type="match status" value="1"/>
</dbReference>
<dbReference type="OrthoDB" id="329835at2759"/>
<dbReference type="PANTHER" id="PTHR43775:SF29">
    <property type="entry name" value="ASPERFURANONE POLYKETIDE SYNTHASE AFOG-RELATED"/>
    <property type="match status" value="1"/>
</dbReference>
<dbReference type="SUPFAM" id="SSF51735">
    <property type="entry name" value="NAD(P)-binding Rossmann-fold domains"/>
    <property type="match status" value="1"/>
</dbReference>
<dbReference type="VEuPathDB" id="FungiDB:CH63R_00148"/>
<dbReference type="GO" id="GO:0006633">
    <property type="term" value="P:fatty acid biosynthetic process"/>
    <property type="evidence" value="ECO:0007669"/>
    <property type="project" value="InterPro"/>
</dbReference>
<dbReference type="PROSITE" id="PS50075">
    <property type="entry name" value="CARRIER"/>
    <property type="match status" value="1"/>
</dbReference>
<dbReference type="InterPro" id="IPR014031">
    <property type="entry name" value="Ketoacyl_synth_C"/>
</dbReference>
<evidence type="ECO:0000256" key="4">
    <source>
        <dbReference type="ARBA" id="ARBA00023002"/>
    </source>
</evidence>
<dbReference type="InterPro" id="IPR016036">
    <property type="entry name" value="Malonyl_transacylase_ACP-bd"/>
</dbReference>
<dbReference type="Proteomes" id="UP000092177">
    <property type="component" value="Chromosome 1"/>
</dbReference>
<dbReference type="Gene3D" id="3.40.47.10">
    <property type="match status" value="1"/>
</dbReference>
<dbReference type="SMART" id="SM00827">
    <property type="entry name" value="PKS_AT"/>
    <property type="match status" value="1"/>
</dbReference>
<dbReference type="InterPro" id="IPR014030">
    <property type="entry name" value="Ketoacyl_synth_N"/>
</dbReference>
<dbReference type="Pfam" id="PF00109">
    <property type="entry name" value="ketoacyl-synt"/>
    <property type="match status" value="1"/>
</dbReference>
<dbReference type="InterPro" id="IPR020807">
    <property type="entry name" value="PKS_DH"/>
</dbReference>
<comment type="caution">
    <text evidence="11">The sequence shown here is derived from an EMBL/GenBank/DDBJ whole genome shotgun (WGS) entry which is preliminary data.</text>
</comment>
<dbReference type="CDD" id="cd00833">
    <property type="entry name" value="PKS"/>
    <property type="match status" value="1"/>
</dbReference>
<dbReference type="PANTHER" id="PTHR43775">
    <property type="entry name" value="FATTY ACID SYNTHASE"/>
    <property type="match status" value="1"/>
</dbReference>
<feature type="region of interest" description="C-terminal hotdog fold" evidence="6">
    <location>
        <begin position="1182"/>
        <end position="1352"/>
    </location>
</feature>
<feature type="active site" description="Proton acceptor; for dehydratase activity" evidence="6">
    <location>
        <position position="1043"/>
    </location>
</feature>
<evidence type="ECO:0000256" key="2">
    <source>
        <dbReference type="ARBA" id="ARBA00022553"/>
    </source>
</evidence>
<feature type="domain" description="Carrier" evidence="8">
    <location>
        <begin position="2515"/>
        <end position="2592"/>
    </location>
</feature>
<dbReference type="PROSITE" id="PS00606">
    <property type="entry name" value="KS3_1"/>
    <property type="match status" value="1"/>
</dbReference>
<evidence type="ECO:0000259" key="10">
    <source>
        <dbReference type="PROSITE" id="PS52019"/>
    </source>
</evidence>
<dbReference type="SMART" id="SM00826">
    <property type="entry name" value="PKS_DH"/>
    <property type="match status" value="1"/>
</dbReference>
<dbReference type="InterPro" id="IPR006162">
    <property type="entry name" value="Ppantetheine_attach_site"/>
</dbReference>
<evidence type="ECO:0000256" key="5">
    <source>
        <dbReference type="ARBA" id="ARBA00023268"/>
    </source>
</evidence>
<evidence type="ECO:0000256" key="1">
    <source>
        <dbReference type="ARBA" id="ARBA00022450"/>
    </source>
</evidence>
<dbReference type="Pfam" id="PF08659">
    <property type="entry name" value="KR"/>
    <property type="match status" value="1"/>
</dbReference>
<dbReference type="SUPFAM" id="SSF47336">
    <property type="entry name" value="ACP-like"/>
    <property type="match status" value="1"/>
</dbReference>
<dbReference type="InterPro" id="IPR042104">
    <property type="entry name" value="PKS_dehydratase_sf"/>
</dbReference>
<dbReference type="GO" id="GO:0016491">
    <property type="term" value="F:oxidoreductase activity"/>
    <property type="evidence" value="ECO:0007669"/>
    <property type="project" value="UniProtKB-KW"/>
</dbReference>
<feature type="domain" description="Ketosynthase family 3 (KS3)" evidence="9">
    <location>
        <begin position="58"/>
        <end position="483"/>
    </location>
</feature>
<dbReference type="Gene3D" id="1.10.1200.10">
    <property type="entry name" value="ACP-like"/>
    <property type="match status" value="1"/>
</dbReference>
<feature type="active site" description="Proton donor; for dehydratase activity" evidence="6">
    <location>
        <position position="1254"/>
    </location>
</feature>
<dbReference type="InterPro" id="IPR013968">
    <property type="entry name" value="PKS_KR"/>
</dbReference>
<proteinExistence type="predicted"/>
<dbReference type="EMBL" id="LTAN01000001">
    <property type="protein sequence ID" value="OBR14968.1"/>
    <property type="molecule type" value="Genomic_DNA"/>
</dbReference>
<dbReference type="InterPro" id="IPR036291">
    <property type="entry name" value="NAD(P)-bd_dom_sf"/>
</dbReference>
<dbReference type="GO" id="GO:0004315">
    <property type="term" value="F:3-oxoacyl-[acyl-carrier-protein] synthase activity"/>
    <property type="evidence" value="ECO:0007669"/>
    <property type="project" value="InterPro"/>
</dbReference>
<dbReference type="InterPro" id="IPR001227">
    <property type="entry name" value="Ac_transferase_dom_sf"/>
</dbReference>
<reference evidence="12" key="1">
    <citation type="journal article" date="2017" name="BMC Genomics">
        <title>Gapless genome assembly of Colletotrichum higginsianum reveals chromosome structure and association of transposable elements with secondary metabolite gene clusters.</title>
        <authorList>
            <person name="Dallery J.-F."/>
            <person name="Lapalu N."/>
            <person name="Zampounis A."/>
            <person name="Pigne S."/>
            <person name="Luyten I."/>
            <person name="Amselem J."/>
            <person name="Wittenberg A.H.J."/>
            <person name="Zhou S."/>
            <person name="de Queiroz M.V."/>
            <person name="Robin G.P."/>
            <person name="Auger A."/>
            <person name="Hainaut M."/>
            <person name="Henrissat B."/>
            <person name="Kim K.-T."/>
            <person name="Lee Y.-H."/>
            <person name="Lespinet O."/>
            <person name="Schwartz D.C."/>
            <person name="Thon M.R."/>
            <person name="O'Connell R.J."/>
        </authorList>
    </citation>
    <scope>NUCLEOTIDE SEQUENCE [LARGE SCALE GENOMIC DNA]</scope>
    <source>
        <strain evidence="12">IMI 349063</strain>
    </source>
</reference>
<keyword evidence="3" id="KW-0808">Transferase</keyword>
<dbReference type="SUPFAM" id="SSF53901">
    <property type="entry name" value="Thiolase-like"/>
    <property type="match status" value="1"/>
</dbReference>
<dbReference type="Gene3D" id="3.10.129.110">
    <property type="entry name" value="Polyketide synthase dehydratase"/>
    <property type="match status" value="1"/>
</dbReference>
<keyword evidence="2" id="KW-0597">Phosphoprotein</keyword>
<name>A0A1B7YSU7_COLHI</name>
<feature type="domain" description="PKS/mFAS DH" evidence="10">
    <location>
        <begin position="1011"/>
        <end position="1352"/>
    </location>
</feature>
<dbReference type="Gene3D" id="3.40.50.720">
    <property type="entry name" value="NAD(P)-binding Rossmann-like Domain"/>
    <property type="match status" value="1"/>
</dbReference>
<dbReference type="KEGG" id="chig:CH63R_00148"/>
<dbReference type="InterPro" id="IPR020841">
    <property type="entry name" value="PKS_Beta-ketoAc_synthase_dom"/>
</dbReference>
<sequence length="2604" mass="283248">MSWSAEVIPAEAQQEPFILSPSITSASDGGPATESSHGGTPSPTPAGRFPWSSDRNIDEPIAIIGMACRFSQANSPSKLWDMISSGRTGHSSIPERSWAPEAWYHPSRHRAGGICATSGHFLDDVSGFDAPFFSIAANEAAAMDPMQRLGLEIAYEAFENAGIPMQKLAKSTTAVYSGAMTNDYQMLAEADPYRLGVNSAAGTGKSMLSNRISWFFDLQGPSLTVDTACSSSLYAVHLACQSIRTGESDQALVTGHNLIVNPTLFSQLSAMHMVSPDGISHSFDAAANGYGRGEGIAGLVLKRLSSALADGDVIRAVVRATGVNSDGKTPGITVPSEDAQAELIRRVYEGADLDMARTAYFEAHGTGTPKGDPIEVRAIRATIAAARKLYHAGPLYVGSVKPNIGHTEGCAGLAGLIKTVLCLEAGVIPPVAGLREINPELLEHDSNLIFPTVAVPWPAAGLRRASINSFGFGGANAHVVLDDARHHLEGSQNNGRHITRTSDESICTQRNTEAALNYDQTETQQLLFVLSSFDRKGLGRNAKSLETFLAEHKTAGLSALAHILAAKRTAHAFRGFVVATTREELVSKLLSADGHLTPLPVLRSSQNRRLVFLLTGQGAQRPGMAKELLTTCSVFRDSIASSQKHLQSLGCEWDLADLLVQACAETLNDAKYSQPACTAVQIALIDLLRHWGVVPSAVIGHSSGELAAAFAAGAISHKDAIRVAYYRGFLSTKISSLVGRPGAMLAVGLSELDASRFLEENGLDTEITIACVNSPSSVTMSGPSTAISLAEEALRKAQNFVRLLRTGGVAYHSPDMNVVGDEFFRCLGPLQSSRDRCLQVPMYSSVTELRVEDARTLTPAYWHLNMTSPVRFAGALHNLLSSRDLDTQGCPPDTQHCTVLEIGPAKTLAGPVTQIMANIDGPQKSESVPYLSMLSANEDSRLSTLTAAGMLWSLGVPIDLNKVNDLGSFVHKRQLPELPILPPYAWNHDKSYWHDAMPALVGLRGDKTPRIDLLGTPVLPRNPFEPAWHNVLRINELPWLVDHVVDGAALFPAAGYLAMAIEAVRSLARDQNQLFYGFELMDVTFENSLMVSKDTEDENHKGQAVSLTLKPDTHDDWVFEFAVYAVSTVPEQWQRLAKGTVVGLIADKTNGGVPADFEQQERERQWHNEKRPLLHNIKMAANKHVETKAFYAHLASIGLEYGPTFQGLNAIRCTTDMEPQGHGKAFGECIVPDSRSTMPESYEHDYLIHPATLDSLFQLVFAALQSDSHGEMTLASIPISVRRVFIASTVPRSSGARLVGMAASKRLADKNSDSRHADTSSSDLTFCDASFERPAVLVEEIVLRQILSPTASSLTDSEDMEDSSFHRTGKMVWKEDIDQPLGRWQARILQEPSLTGRTAFILDRFCHKRAHAKVLCLGFANPWDTLLGQTGACIVPSFPSMKLEDCTSFDSLQEWDNELRRDSRLPSPTPGSHKYDLVFLDSASFNKEKCPGQTWTTQQDWMLSAVTKTCVADAWLVIVCDDSSHAAAAEQVWSSFSRQSSVTTILLSESSVAMLPGINTDPVAPLTRYATDTAVNHRVHRLLPELCQDGIVVIGPGHDNRPLQSGIRNSLLDKLASLGIKSSYIPLDTLTSNDLQQRPVISLVEFGSPFVYNWSKNDLEKFRMLICSASLLLWLTTADFRSPSSETTLRYAPTVGLLRTIRAEFPDLKLPLLDISAATSQDRPEQVIKTILEVLQSNLAYTARENTAEAGSLHNLIMPESEYSEVDGRLFIPRVLAHAESDRYIAAETSLRRQTHLFPAMVGKMQEIVASSQESHQLWVRSRNGTKNAYWVLRGHEDSQPERRYLSDMSSVRDIASIRLQYAATHTSDMAEASDTSPFMAVMAQQTVGVVEGLAGDRNTDIFGSVVSPGDVVFSITRRPVQPMFSEDIGSLIRLPDALVKLSPAVAYWLGPLSTAFYILSKTAGLSPGDSLLVDVGDDTVLQRALLQVAKCLGVGRVFVVAGERCSEPVPSFDSPTVTLPRLSLTSARLIRSATGGVNIVVSKLSSFGVVRRFSMVLADDARVIGVNSLSQAEALKGLLSTIKGIQFIDPHDIPAFDVKINPSFEMALSTVLRWIEQGRISLAEPLQQLRAANAALVARTFTSNTSPPKHGETARVLLSIEASDVAVFHRQHPVSTPHLTGFDWRETTVLDPKGTYIISGGLGALGLPLAEMLCELGARKLVLLSRSGHPTQPDTISVLEGLEARGCCVEVAQCDIASKDDVEMLAQRLKERQDFCLRGVIQSAMVLADSTFSNMTMDQWQAATKPKIQGSWNLHNLTVQLSNHKAENRKEGGQGLDFFILMSSVSGVIGNSAQANYCAGNTFEDALAHYRRANGFPATSLNIGLVSDSSHFGRGTMSSYGNVDEYLAMFGHLAPVTVTTEEMFASVKMVLTMSRSRSNSGQSTSCDIPTQLIVGISDRIPRHEDLLNRWPMDRKFDHRTASDVADSPGQGAGKQSIGKFGIQEMMASAKDIGDARRYVEELLRKKVAQATGIEVDSVDAERSLVTFGIDSLKATEIRNWVTKTLKSELSVFDILSPAPISALSLTISTRSKMFDKFRDSKDD</sequence>
<dbReference type="InterPro" id="IPR018201">
    <property type="entry name" value="Ketoacyl_synth_AS"/>
</dbReference>
<dbReference type="GO" id="GO:0044550">
    <property type="term" value="P:secondary metabolite biosynthetic process"/>
    <property type="evidence" value="ECO:0007669"/>
    <property type="project" value="UniProtKB-ARBA"/>
</dbReference>
<dbReference type="SMART" id="SM00823">
    <property type="entry name" value="PKS_PP"/>
    <property type="match status" value="1"/>
</dbReference>
<dbReference type="SUPFAM" id="SSF52151">
    <property type="entry name" value="FabD/lysophospholipase-like"/>
    <property type="match status" value="1"/>
</dbReference>
<dbReference type="Pfam" id="PF23297">
    <property type="entry name" value="ACP_SdgA_C"/>
    <property type="match status" value="1"/>
</dbReference>
<dbReference type="Pfam" id="PF14765">
    <property type="entry name" value="PS-DH"/>
    <property type="match status" value="1"/>
</dbReference>
<dbReference type="PROSITE" id="PS00012">
    <property type="entry name" value="PHOSPHOPANTETHEINE"/>
    <property type="match status" value="1"/>
</dbReference>
<dbReference type="GeneID" id="28859230"/>
<keyword evidence="5" id="KW-0511">Multifunctional enzyme</keyword>
<feature type="compositionally biased region" description="Polar residues" evidence="7">
    <location>
        <begin position="21"/>
        <end position="41"/>
    </location>
</feature>
<evidence type="ECO:0000313" key="11">
    <source>
        <dbReference type="EMBL" id="OBR14968.1"/>
    </source>
</evidence>
<dbReference type="SMART" id="SM00825">
    <property type="entry name" value="PKS_KS"/>
    <property type="match status" value="1"/>
</dbReference>
<keyword evidence="4" id="KW-0560">Oxidoreductase</keyword>
<protein>
    <submittedName>
        <fullName evidence="11">PKSN polyketide synthase for alternapyrone biosynthesis protein</fullName>
    </submittedName>
</protein>
<evidence type="ECO:0000256" key="3">
    <source>
        <dbReference type="ARBA" id="ARBA00022679"/>
    </source>
</evidence>
<dbReference type="InterPro" id="IPR016035">
    <property type="entry name" value="Acyl_Trfase/lysoPLipase"/>
</dbReference>
<gene>
    <name evidence="11" type="ORF">CH63R_00148</name>
</gene>
<dbReference type="InterPro" id="IPR014043">
    <property type="entry name" value="Acyl_transferase_dom"/>
</dbReference>
<keyword evidence="1" id="KW-0596">Phosphopantetheine</keyword>
<dbReference type="Gene3D" id="3.30.70.3290">
    <property type="match status" value="1"/>
</dbReference>
<feature type="region of interest" description="N-terminal hotdog fold" evidence="6">
    <location>
        <begin position="1011"/>
        <end position="1148"/>
    </location>
</feature>
<dbReference type="InterPro" id="IPR009081">
    <property type="entry name" value="PP-bd_ACP"/>
</dbReference>
<dbReference type="InterPro" id="IPR057326">
    <property type="entry name" value="KR_dom"/>
</dbReference>
<keyword evidence="12" id="KW-1185">Reference proteome</keyword>
<dbReference type="InterPro" id="IPR050091">
    <property type="entry name" value="PKS_NRPS_Biosynth_Enz"/>
</dbReference>
<dbReference type="Pfam" id="PF21089">
    <property type="entry name" value="PKS_DH_N"/>
    <property type="match status" value="1"/>
</dbReference>
<dbReference type="InterPro" id="IPR032821">
    <property type="entry name" value="PKS_assoc"/>
</dbReference>
<dbReference type="Pfam" id="PF16197">
    <property type="entry name" value="KAsynt_C_assoc"/>
    <property type="match status" value="1"/>
</dbReference>
<feature type="region of interest" description="Disordered" evidence="7">
    <location>
        <begin position="14"/>
        <end position="52"/>
    </location>
</feature>
<evidence type="ECO:0000259" key="9">
    <source>
        <dbReference type="PROSITE" id="PS52004"/>
    </source>
</evidence>
<dbReference type="SMART" id="SM00822">
    <property type="entry name" value="PKS_KR"/>
    <property type="match status" value="1"/>
</dbReference>
<evidence type="ECO:0000256" key="6">
    <source>
        <dbReference type="PROSITE-ProRule" id="PRU01363"/>
    </source>
</evidence>
<accession>A0A1B7YSU7</accession>
<dbReference type="InterPro" id="IPR049551">
    <property type="entry name" value="PKS_DH_C"/>
</dbReference>
<evidence type="ECO:0000259" key="8">
    <source>
        <dbReference type="PROSITE" id="PS50075"/>
    </source>
</evidence>
<dbReference type="GO" id="GO:0031177">
    <property type="term" value="F:phosphopantetheine binding"/>
    <property type="evidence" value="ECO:0007669"/>
    <property type="project" value="InterPro"/>
</dbReference>
<evidence type="ECO:0000313" key="12">
    <source>
        <dbReference type="Proteomes" id="UP000092177"/>
    </source>
</evidence>
<dbReference type="InterPro" id="IPR036736">
    <property type="entry name" value="ACP-like_sf"/>
</dbReference>